<dbReference type="STRING" id="3827.A0A1S2XH84"/>
<sequence>MIQLKLFSNGIELSSFVTSCEILKKSWSVISSSYEDIVSNVGFGLCWKIYKEQSSDLTIIAFEATSDFSFNFKSDLVSSSDLKGKNFLHFEFLCYKGNTFFSLNNAAVSIFCENIQKLDQLKSEILSTNPLTPLIITGQGLGGTIASLFTISLLDNIGSTKNRPLCITFGSPLIGDKKLQQSISRSSNWNSCFINIVSCKDSLPRLFTTNYMPLGTFIFCSDFDSTCFENPDSSFEILVTLSKIHVQNRGFRSVDYGNIVENLKRKAICKDFSGLVGDKTHSDSLAISIRLQLQHALGLTPPILQRHNIDINVLETKIKKLEERFIFQKRISFDPSKKLNQMKGHMAQLEWYKKETKNHHIGYYDSYKNMNSPFDHDVVEFHKKLTIYWEKMVEEVEMKPQKEGAAFCTVWLYGGTTYRRMVEPLVIAQYYKEGGRDYVNKKRSKHFKQLEEWLKKGSKNDQNELNSTCKKNVEVILTIDSCFWAHVEEAILACKEFKVMKDKDEALKKLVEFENYVYGLLKDYAVSPEIFLRQSSYMHWWNDYKGIKGSSYTSKLANFMNDARKLKQYALGVYDFP</sequence>
<dbReference type="InterPro" id="IPR002921">
    <property type="entry name" value="Fungal_lipase-type"/>
</dbReference>
<evidence type="ECO:0000256" key="6">
    <source>
        <dbReference type="ARBA" id="ARBA00023242"/>
    </source>
</evidence>
<dbReference type="PaxDb" id="3827-XP_004489332.1"/>
<proteinExistence type="predicted"/>
<dbReference type="GO" id="GO:0006629">
    <property type="term" value="P:lipid metabolic process"/>
    <property type="evidence" value="ECO:0007669"/>
    <property type="project" value="InterPro"/>
</dbReference>
<evidence type="ECO:0000256" key="3">
    <source>
        <dbReference type="ARBA" id="ARBA00022490"/>
    </source>
</evidence>
<dbReference type="Gene3D" id="3.40.50.1820">
    <property type="entry name" value="alpha/beta hydrolase"/>
    <property type="match status" value="1"/>
</dbReference>
<feature type="domain" description="EDS1 EP" evidence="8">
    <location>
        <begin position="347"/>
        <end position="559"/>
    </location>
</feature>
<dbReference type="Pfam" id="PF18117">
    <property type="entry name" value="EDS1_EP"/>
    <property type="match status" value="1"/>
</dbReference>
<evidence type="ECO:0000256" key="2">
    <source>
        <dbReference type="ARBA" id="ARBA00004496"/>
    </source>
</evidence>
<evidence type="ECO:0000259" key="7">
    <source>
        <dbReference type="Pfam" id="PF01764"/>
    </source>
</evidence>
<keyword evidence="9" id="KW-1185">Reference proteome</keyword>
<comment type="subcellular location">
    <subcellularLocation>
        <location evidence="2">Cytoplasm</location>
    </subcellularLocation>
    <subcellularLocation>
        <location evidence="1">Nucleus</location>
    </subcellularLocation>
</comment>
<dbReference type="GO" id="GO:0005737">
    <property type="term" value="C:cytoplasm"/>
    <property type="evidence" value="ECO:0007669"/>
    <property type="project" value="UniProtKB-SubCell"/>
</dbReference>
<reference evidence="10" key="2">
    <citation type="submission" date="2025-08" db="UniProtKB">
        <authorList>
            <consortium name="RefSeq"/>
        </authorList>
    </citation>
    <scope>IDENTIFICATION</scope>
    <source>
        <tissue evidence="10">Etiolated seedlings</tissue>
    </source>
</reference>
<evidence type="ECO:0000256" key="4">
    <source>
        <dbReference type="ARBA" id="ARBA00022801"/>
    </source>
</evidence>
<evidence type="ECO:0000259" key="8">
    <source>
        <dbReference type="Pfam" id="PF18117"/>
    </source>
</evidence>
<dbReference type="PANTHER" id="PTHR46898:SF3">
    <property type="entry name" value="FUNGAL LIPASE-LIKE DOMAIN-CONTAINING PROTEIN"/>
    <property type="match status" value="1"/>
</dbReference>
<reference evidence="9" key="1">
    <citation type="journal article" date="2013" name="Nat. Biotechnol.">
        <title>Draft genome sequence of chickpea (Cicer arietinum) provides a resource for trait improvement.</title>
        <authorList>
            <person name="Varshney R.K."/>
            <person name="Song C."/>
            <person name="Saxena R.K."/>
            <person name="Azam S."/>
            <person name="Yu S."/>
            <person name="Sharpe A.G."/>
            <person name="Cannon S."/>
            <person name="Baek J."/>
            <person name="Rosen B.D."/>
            <person name="Tar'an B."/>
            <person name="Millan T."/>
            <person name="Zhang X."/>
            <person name="Ramsay L.D."/>
            <person name="Iwata A."/>
            <person name="Wang Y."/>
            <person name="Nelson W."/>
            <person name="Farmer A.D."/>
            <person name="Gaur P.M."/>
            <person name="Soderlund C."/>
            <person name="Penmetsa R.V."/>
            <person name="Xu C."/>
            <person name="Bharti A.K."/>
            <person name="He W."/>
            <person name="Winter P."/>
            <person name="Zhao S."/>
            <person name="Hane J.K."/>
            <person name="Carrasquilla-Garcia N."/>
            <person name="Condie J.A."/>
            <person name="Upadhyaya H.D."/>
            <person name="Luo M.C."/>
            <person name="Thudi M."/>
            <person name="Gowda C.L."/>
            <person name="Singh N.P."/>
            <person name="Lichtenzveig J."/>
            <person name="Gali K.K."/>
            <person name="Rubio J."/>
            <person name="Nadarajan N."/>
            <person name="Dolezel J."/>
            <person name="Bansal K.C."/>
            <person name="Xu X."/>
            <person name="Edwards D."/>
            <person name="Zhang G."/>
            <person name="Kahl G."/>
            <person name="Gil J."/>
            <person name="Singh K.B."/>
            <person name="Datta S.K."/>
            <person name="Jackson S.A."/>
            <person name="Wang J."/>
            <person name="Cook D.R."/>
        </authorList>
    </citation>
    <scope>NUCLEOTIDE SEQUENCE [LARGE SCALE GENOMIC DNA]</scope>
    <source>
        <strain evidence="9">cv. CDC Frontier</strain>
    </source>
</reference>
<dbReference type="AlphaFoldDB" id="A0A1S2XH84"/>
<dbReference type="GO" id="GO:0005634">
    <property type="term" value="C:nucleus"/>
    <property type="evidence" value="ECO:0007669"/>
    <property type="project" value="UniProtKB-SubCell"/>
</dbReference>
<accession>A0A1S2XH84</accession>
<keyword evidence="4" id="KW-0378">Hydrolase</keyword>
<keyword evidence="3" id="KW-0963">Cytoplasm</keyword>
<dbReference type="InterPro" id="IPR044603">
    <property type="entry name" value="SAG101-like"/>
</dbReference>
<organism evidence="9 10">
    <name type="scientific">Cicer arietinum</name>
    <name type="common">Chickpea</name>
    <name type="synonym">Garbanzo</name>
    <dbReference type="NCBI Taxonomy" id="3827"/>
    <lineage>
        <taxon>Eukaryota</taxon>
        <taxon>Viridiplantae</taxon>
        <taxon>Streptophyta</taxon>
        <taxon>Embryophyta</taxon>
        <taxon>Tracheophyta</taxon>
        <taxon>Spermatophyta</taxon>
        <taxon>Magnoliopsida</taxon>
        <taxon>eudicotyledons</taxon>
        <taxon>Gunneridae</taxon>
        <taxon>Pentapetalae</taxon>
        <taxon>rosids</taxon>
        <taxon>fabids</taxon>
        <taxon>Fabales</taxon>
        <taxon>Fabaceae</taxon>
        <taxon>Papilionoideae</taxon>
        <taxon>50 kb inversion clade</taxon>
        <taxon>NPAAA clade</taxon>
        <taxon>Hologalegina</taxon>
        <taxon>IRL clade</taxon>
        <taxon>Cicereae</taxon>
        <taxon>Cicer</taxon>
    </lineage>
</organism>
<dbReference type="PANTHER" id="PTHR46898">
    <property type="entry name" value="SENESCENCE-ASSOCIATED CARBOXYLESTERASE 101"/>
    <property type="match status" value="1"/>
</dbReference>
<dbReference type="RefSeq" id="XP_004489332.1">
    <property type="nucleotide sequence ID" value="XM_004489275.3"/>
</dbReference>
<keyword evidence="6" id="KW-0539">Nucleus</keyword>
<evidence type="ECO:0000313" key="9">
    <source>
        <dbReference type="Proteomes" id="UP000087171"/>
    </source>
</evidence>
<keyword evidence="5" id="KW-0611">Plant defense</keyword>
<dbReference type="GeneID" id="101494733"/>
<dbReference type="KEGG" id="cam:101494733"/>
<name>A0A1S2XH84_CICAR</name>
<gene>
    <name evidence="10" type="primary">LOC101494733</name>
</gene>
<evidence type="ECO:0000256" key="1">
    <source>
        <dbReference type="ARBA" id="ARBA00004123"/>
    </source>
</evidence>
<protein>
    <submittedName>
        <fullName evidence="10">Senescence-associated carboxylesterase 101-like</fullName>
    </submittedName>
</protein>
<dbReference type="GO" id="GO:0006952">
    <property type="term" value="P:defense response"/>
    <property type="evidence" value="ECO:0007669"/>
    <property type="project" value="UniProtKB-KW"/>
</dbReference>
<dbReference type="SUPFAM" id="SSF53474">
    <property type="entry name" value="alpha/beta-Hydrolases"/>
    <property type="match status" value="1"/>
</dbReference>
<dbReference type="GO" id="GO:0052689">
    <property type="term" value="F:carboxylic ester hydrolase activity"/>
    <property type="evidence" value="ECO:0007669"/>
    <property type="project" value="InterPro"/>
</dbReference>
<evidence type="ECO:0000313" key="10">
    <source>
        <dbReference type="RefSeq" id="XP_004489332.1"/>
    </source>
</evidence>
<evidence type="ECO:0000256" key="5">
    <source>
        <dbReference type="ARBA" id="ARBA00022821"/>
    </source>
</evidence>
<dbReference type="OrthoDB" id="438440at2759"/>
<dbReference type="Pfam" id="PF01764">
    <property type="entry name" value="Lipase_3"/>
    <property type="match status" value="1"/>
</dbReference>
<dbReference type="InterPro" id="IPR029058">
    <property type="entry name" value="AB_hydrolase_fold"/>
</dbReference>
<dbReference type="InterPro" id="IPR041266">
    <property type="entry name" value="EDS1_EP"/>
</dbReference>
<dbReference type="eggNOG" id="ENOG502QTKG">
    <property type="taxonomic scope" value="Eukaryota"/>
</dbReference>
<dbReference type="Proteomes" id="UP000087171">
    <property type="component" value="Chromosome Ca2"/>
</dbReference>
<feature type="domain" description="Fungal lipase-type" evidence="7">
    <location>
        <begin position="116"/>
        <end position="209"/>
    </location>
</feature>